<reference evidence="2" key="1">
    <citation type="submission" date="2019-09" db="EMBL/GenBank/DDBJ databases">
        <title>In-depth cultivation of the pig gut microbiome towards novel bacterial diversity and tailored functional studies.</title>
        <authorList>
            <person name="Wylensek D."/>
            <person name="Hitch T.C.A."/>
            <person name="Clavel T."/>
        </authorList>
    </citation>
    <scope>NUCLEOTIDE SEQUENCE</scope>
    <source>
        <strain evidence="2">RF-744-FAT-WT-3</strain>
    </source>
</reference>
<comment type="caution">
    <text evidence="2">The sequence shown here is derived from an EMBL/GenBank/DDBJ whole genome shotgun (WGS) entry which is preliminary data.</text>
</comment>
<proteinExistence type="predicted"/>
<keyword evidence="1" id="KW-1133">Transmembrane helix</keyword>
<protein>
    <submittedName>
        <fullName evidence="2">Uncharacterized protein</fullName>
    </submittedName>
</protein>
<organism evidence="2">
    <name type="scientific">Baileyella intestinalis</name>
    <dbReference type="NCBI Taxonomy" id="2606709"/>
    <lineage>
        <taxon>Bacteria</taxon>
        <taxon>Bacillati</taxon>
        <taxon>Bacillota</taxon>
        <taxon>Clostridia</taxon>
        <taxon>Peptostreptococcales</taxon>
        <taxon>Anaerovoracaceae</taxon>
        <taxon>Baileyella</taxon>
    </lineage>
</organism>
<sequence>MTLLITVFAAVISTALWYRGLPDDRMRTGILCWMYWGASLMWLVDAVVEYRELKAAYFTPAPADMLNDAFLGLAVVALGLTIWIVRLLILDPKGAIREMLSRKNESGRNKAASDRR</sequence>
<dbReference type="RefSeq" id="WP_154573079.1">
    <property type="nucleotide sequence ID" value="NZ_VUNB01000007.1"/>
</dbReference>
<dbReference type="EMBL" id="VUNB01000007">
    <property type="protein sequence ID" value="MST69607.1"/>
    <property type="molecule type" value="Genomic_DNA"/>
</dbReference>
<accession>A0A6A8MD06</accession>
<evidence type="ECO:0000313" key="2">
    <source>
        <dbReference type="EMBL" id="MST69607.1"/>
    </source>
</evidence>
<evidence type="ECO:0000256" key="1">
    <source>
        <dbReference type="SAM" id="Phobius"/>
    </source>
</evidence>
<gene>
    <name evidence="2" type="ORF">FYJ66_08435</name>
</gene>
<name>A0A6A8MD06_9FIRM</name>
<keyword evidence="1" id="KW-0812">Transmembrane</keyword>
<keyword evidence="1" id="KW-0472">Membrane</keyword>
<feature type="transmembrane region" description="Helical" evidence="1">
    <location>
        <begin position="69"/>
        <end position="89"/>
    </location>
</feature>
<dbReference type="AlphaFoldDB" id="A0A6A8MD06"/>